<evidence type="ECO:0000256" key="1">
    <source>
        <dbReference type="ARBA" id="ARBA00005031"/>
    </source>
</evidence>
<feature type="binding site" evidence="13">
    <location>
        <begin position="367"/>
        <end position="370"/>
    </location>
    <ligand>
        <name>substrate</name>
    </ligand>
</feature>
<feature type="binding site" evidence="13">
    <location>
        <position position="169"/>
    </location>
    <ligand>
        <name>substrate</name>
    </ligand>
</feature>
<organism evidence="17 18">
    <name type="scientific">Microcystis aeruginosa Ma_MB_S_20031200_S102</name>
    <dbReference type="NCBI Taxonomy" id="2486254"/>
    <lineage>
        <taxon>Bacteria</taxon>
        <taxon>Bacillati</taxon>
        <taxon>Cyanobacteriota</taxon>
        <taxon>Cyanophyceae</taxon>
        <taxon>Oscillatoriophycideae</taxon>
        <taxon>Chroococcales</taxon>
        <taxon>Microcystaceae</taxon>
        <taxon>Microcystis</taxon>
    </lineage>
</organism>
<keyword evidence="9 11" id="KW-0324">Glycolysis</keyword>
<feature type="binding site" evidence="13">
    <location>
        <position position="315"/>
    </location>
    <ligand>
        <name>substrate</name>
    </ligand>
</feature>
<evidence type="ECO:0000256" key="3">
    <source>
        <dbReference type="ARBA" id="ARBA00012058"/>
    </source>
</evidence>
<evidence type="ECO:0000256" key="6">
    <source>
        <dbReference type="ARBA" id="ARBA00022525"/>
    </source>
</evidence>
<comment type="pathway">
    <text evidence="1 11">Carbohydrate degradation; glycolysis; pyruvate from D-glyceraldehyde 3-phosphate: step 4/5.</text>
</comment>
<keyword evidence="8 11" id="KW-0460">Magnesium</keyword>
<evidence type="ECO:0000259" key="16">
    <source>
        <dbReference type="SMART" id="SM01193"/>
    </source>
</evidence>
<dbReference type="GO" id="GO:0005576">
    <property type="term" value="C:extracellular region"/>
    <property type="evidence" value="ECO:0007669"/>
    <property type="project" value="UniProtKB-SubCell"/>
</dbReference>
<keyword evidence="5 11" id="KW-0963">Cytoplasm</keyword>
<evidence type="ECO:0000256" key="7">
    <source>
        <dbReference type="ARBA" id="ARBA00022723"/>
    </source>
</evidence>
<evidence type="ECO:0000256" key="10">
    <source>
        <dbReference type="ARBA" id="ARBA00023239"/>
    </source>
</evidence>
<gene>
    <name evidence="11" type="primary">eno</name>
    <name evidence="17" type="ORF">EWV92_14650</name>
</gene>
<dbReference type="EC" id="4.2.1.11" evidence="3 11"/>
<evidence type="ECO:0000313" key="18">
    <source>
        <dbReference type="Proteomes" id="UP000317708"/>
    </source>
</evidence>
<proteinExistence type="inferred from homology"/>
<comment type="cofactor">
    <cofactor evidence="11">
        <name>Mg(2+)</name>
        <dbReference type="ChEBI" id="CHEBI:18420"/>
    </cofactor>
    <text evidence="11">Binds a second Mg(2+) ion via substrate during catalysis.</text>
</comment>
<dbReference type="InterPro" id="IPR020810">
    <property type="entry name" value="Enolase_C"/>
</dbReference>
<feature type="domain" description="Enolase N-terminal" evidence="16">
    <location>
        <begin position="9"/>
        <end position="139"/>
    </location>
</feature>
<keyword evidence="10 11" id="KW-0456">Lyase</keyword>
<dbReference type="AlphaFoldDB" id="A0A552EK15"/>
<dbReference type="GO" id="GO:0000287">
    <property type="term" value="F:magnesium ion binding"/>
    <property type="evidence" value="ECO:0007669"/>
    <property type="project" value="UniProtKB-UniRule"/>
</dbReference>
<dbReference type="PIRSF" id="PIRSF001400">
    <property type="entry name" value="Enolase"/>
    <property type="match status" value="1"/>
</dbReference>
<comment type="subcellular location">
    <subcellularLocation>
        <location evidence="11">Cytoplasm</location>
    </subcellularLocation>
    <subcellularLocation>
        <location evidence="11">Secreted</location>
    </subcellularLocation>
    <subcellularLocation>
        <location evidence="11">Cell surface</location>
    </subcellularLocation>
    <text evidence="11">Fractions of enolase are present in both the cytoplasm and on the cell surface.</text>
</comment>
<feature type="binding site" evidence="13">
    <location>
        <position position="288"/>
    </location>
    <ligand>
        <name>substrate</name>
    </ligand>
</feature>
<dbReference type="GO" id="GO:0006096">
    <property type="term" value="P:glycolytic process"/>
    <property type="evidence" value="ECO:0007669"/>
    <property type="project" value="UniProtKB-UniRule"/>
</dbReference>
<dbReference type="HAMAP" id="MF_00318">
    <property type="entry name" value="Enolase"/>
    <property type="match status" value="1"/>
</dbReference>
<feature type="binding site" evidence="11 14">
    <location>
        <position position="288"/>
    </location>
    <ligand>
        <name>Mg(2+)</name>
        <dbReference type="ChEBI" id="CHEBI:18420"/>
    </ligand>
</feature>
<dbReference type="EMBL" id="SFBI01000127">
    <property type="protein sequence ID" value="TRU34816.1"/>
    <property type="molecule type" value="Genomic_DNA"/>
</dbReference>
<evidence type="ECO:0000313" key="17">
    <source>
        <dbReference type="EMBL" id="TRU34816.1"/>
    </source>
</evidence>
<dbReference type="GO" id="GO:0000015">
    <property type="term" value="C:phosphopyruvate hydratase complex"/>
    <property type="evidence" value="ECO:0007669"/>
    <property type="project" value="InterPro"/>
</dbReference>
<dbReference type="InterPro" id="IPR020811">
    <property type="entry name" value="Enolase_N"/>
</dbReference>
<dbReference type="InterPro" id="IPR029017">
    <property type="entry name" value="Enolase-like_N"/>
</dbReference>
<sequence>MLDKIEVPIEAIAAREILDSRGRPTIEAEVLLESGALGLAQVPSGASTGSFEAHELRDDDPQRYGGKGVLKAVRNVHEKIVPVLEGMNAFDQASIDLAMIHRDGTANKRELGANAILAVSLATAKAAAADLGLPLYRYLGGPMANVLPVPMMNVINGGSHADNNVDFQEFMIFPIGADSFKEGLRWGAEVFAALGKALHERKLLTGVGDEGGYAPNLASNQEALDILIESIERAGYKPGSEVALAMDVAASEFYRDGQYIYDGSAHSPAEMVDFLASLVDRYPIVSIEDGLHEEDWDNWKLLTDKLGARIQLVGDDLMVTNPIRLQKAIDLGIANSILIKLNQIGSLTETLQTIALATRHGYRSVISHRSGETEDTTIADLAVATNAGQIKTGSLSRSERVAKYNRLLRIEEELGDRAVYAPKVGLGPKFLA</sequence>
<keyword evidence="6 11" id="KW-0964">Secreted</keyword>
<evidence type="ECO:0000256" key="14">
    <source>
        <dbReference type="PIRSR" id="PIRSR001400-3"/>
    </source>
</evidence>
<dbReference type="Proteomes" id="UP000317708">
    <property type="component" value="Unassembled WGS sequence"/>
</dbReference>
<comment type="catalytic activity">
    <reaction evidence="11">
        <text>(2R)-2-phosphoglycerate = phosphoenolpyruvate + H2O</text>
        <dbReference type="Rhea" id="RHEA:10164"/>
        <dbReference type="ChEBI" id="CHEBI:15377"/>
        <dbReference type="ChEBI" id="CHEBI:58289"/>
        <dbReference type="ChEBI" id="CHEBI:58702"/>
        <dbReference type="EC" id="4.2.1.11"/>
    </reaction>
</comment>
<dbReference type="GO" id="GO:0004634">
    <property type="term" value="F:phosphopyruvate hydratase activity"/>
    <property type="evidence" value="ECO:0007669"/>
    <property type="project" value="UniProtKB-UniRule"/>
</dbReference>
<comment type="caution">
    <text evidence="17">The sequence shown here is derived from an EMBL/GenBank/DDBJ whole genome shotgun (WGS) entry which is preliminary data.</text>
</comment>
<dbReference type="CDD" id="cd03313">
    <property type="entry name" value="enolase"/>
    <property type="match status" value="1"/>
</dbReference>
<evidence type="ECO:0000256" key="5">
    <source>
        <dbReference type="ARBA" id="ARBA00022490"/>
    </source>
</evidence>
<dbReference type="PANTHER" id="PTHR11902">
    <property type="entry name" value="ENOLASE"/>
    <property type="match status" value="1"/>
</dbReference>
<dbReference type="GO" id="GO:0009986">
    <property type="term" value="C:cell surface"/>
    <property type="evidence" value="ECO:0007669"/>
    <property type="project" value="UniProtKB-SubCell"/>
</dbReference>
<protein>
    <recommendedName>
        <fullName evidence="4 11">Enolase</fullName>
        <ecNumber evidence="3 11">4.2.1.11</ecNumber>
    </recommendedName>
    <alternativeName>
        <fullName evidence="11">2-phospho-D-glycerate hydro-lyase</fullName>
    </alternativeName>
    <alternativeName>
        <fullName evidence="11">2-phosphoglycerate dehydratase</fullName>
    </alternativeName>
</protein>
<feature type="binding site" evidence="13">
    <location>
        <position position="391"/>
    </location>
    <ligand>
        <name>substrate</name>
    </ligand>
</feature>
<dbReference type="SUPFAM" id="SSF51604">
    <property type="entry name" value="Enolase C-terminal domain-like"/>
    <property type="match status" value="1"/>
</dbReference>
<dbReference type="UniPathway" id="UPA00109">
    <property type="reaction ID" value="UER00187"/>
</dbReference>
<evidence type="ECO:0000256" key="4">
    <source>
        <dbReference type="ARBA" id="ARBA00017068"/>
    </source>
</evidence>
<evidence type="ECO:0000256" key="9">
    <source>
        <dbReference type="ARBA" id="ARBA00023152"/>
    </source>
</evidence>
<feature type="binding site" evidence="11">
    <location>
        <position position="391"/>
    </location>
    <ligand>
        <name>(2R)-2-phosphoglycerate</name>
        <dbReference type="ChEBI" id="CHEBI:58289"/>
    </ligand>
</feature>
<dbReference type="PANTHER" id="PTHR11902:SF1">
    <property type="entry name" value="ENOLASE"/>
    <property type="match status" value="1"/>
</dbReference>
<dbReference type="InterPro" id="IPR020809">
    <property type="entry name" value="Enolase_CS"/>
</dbReference>
<evidence type="ECO:0000256" key="11">
    <source>
        <dbReference type="HAMAP-Rule" id="MF_00318"/>
    </source>
</evidence>
<evidence type="ECO:0000256" key="12">
    <source>
        <dbReference type="PIRSR" id="PIRSR001400-1"/>
    </source>
</evidence>
<feature type="binding site" evidence="13">
    <location>
        <position position="160"/>
    </location>
    <ligand>
        <name>substrate</name>
    </ligand>
</feature>
<name>A0A552EK15_MICAE</name>
<dbReference type="SFLD" id="SFLDF00002">
    <property type="entry name" value="enolase"/>
    <property type="match status" value="1"/>
</dbReference>
<feature type="binding site" evidence="11 14">
    <location>
        <position position="315"/>
    </location>
    <ligand>
        <name>Mg(2+)</name>
        <dbReference type="ChEBI" id="CHEBI:18420"/>
    </ligand>
</feature>
<dbReference type="SMART" id="SM01193">
    <property type="entry name" value="Enolase_N"/>
    <property type="match status" value="1"/>
</dbReference>
<dbReference type="Gene3D" id="3.20.20.120">
    <property type="entry name" value="Enolase-like C-terminal domain"/>
    <property type="match status" value="1"/>
</dbReference>
<evidence type="ECO:0000256" key="8">
    <source>
        <dbReference type="ARBA" id="ARBA00022842"/>
    </source>
</evidence>
<dbReference type="SFLD" id="SFLDG00178">
    <property type="entry name" value="enolase"/>
    <property type="match status" value="1"/>
</dbReference>
<feature type="domain" description="Enolase C-terminal TIM barrel" evidence="15">
    <location>
        <begin position="144"/>
        <end position="428"/>
    </location>
</feature>
<dbReference type="Pfam" id="PF00113">
    <property type="entry name" value="Enolase_C"/>
    <property type="match status" value="1"/>
</dbReference>
<dbReference type="InterPro" id="IPR036849">
    <property type="entry name" value="Enolase-like_C_sf"/>
</dbReference>
<keyword evidence="17" id="KW-0670">Pyruvate</keyword>
<comment type="cofactor">
    <cofactor evidence="14">
        <name>Mg(2+)</name>
        <dbReference type="ChEBI" id="CHEBI:18420"/>
    </cofactor>
    <text evidence="14">Mg(2+) is required for catalysis and for stabilizing the dimer.</text>
</comment>
<feature type="binding site" evidence="11">
    <location>
        <position position="369"/>
    </location>
    <ligand>
        <name>(2R)-2-phosphoglycerate</name>
        <dbReference type="ChEBI" id="CHEBI:58289"/>
    </ligand>
</feature>
<dbReference type="InterPro" id="IPR000941">
    <property type="entry name" value="Enolase"/>
</dbReference>
<dbReference type="Gene3D" id="3.30.390.10">
    <property type="entry name" value="Enolase-like, N-terminal domain"/>
    <property type="match status" value="1"/>
</dbReference>
<feature type="binding site" evidence="11">
    <location>
        <position position="370"/>
    </location>
    <ligand>
        <name>(2R)-2-phosphoglycerate</name>
        <dbReference type="ChEBI" id="CHEBI:58289"/>
    </ligand>
</feature>
<reference evidence="17 18" key="1">
    <citation type="submission" date="2019-01" db="EMBL/GenBank/DDBJ databases">
        <title>Coherence of Microcystis species and biogeography revealed through population genomics.</title>
        <authorList>
            <person name="Perez-Carrascal O.M."/>
            <person name="Terrat Y."/>
            <person name="Giani A."/>
            <person name="Fortin N."/>
            <person name="Tromas N."/>
            <person name="Shapiro B.J."/>
        </authorList>
    </citation>
    <scope>NUCLEOTIDE SEQUENCE [LARGE SCALE GENOMIC DNA]</scope>
    <source>
        <strain evidence="17">Ma_MB_S_20031200_S102</strain>
    </source>
</reference>
<evidence type="ECO:0000256" key="13">
    <source>
        <dbReference type="PIRSR" id="PIRSR001400-2"/>
    </source>
</evidence>
<feature type="binding site" evidence="11">
    <location>
        <position position="168"/>
    </location>
    <ligand>
        <name>(2R)-2-phosphoglycerate</name>
        <dbReference type="ChEBI" id="CHEBI:58289"/>
    </ligand>
</feature>
<evidence type="ECO:0000256" key="2">
    <source>
        <dbReference type="ARBA" id="ARBA00009604"/>
    </source>
</evidence>
<keyword evidence="7 11" id="KW-0479">Metal-binding</keyword>
<dbReference type="FunFam" id="3.20.20.120:FF:000001">
    <property type="entry name" value="Enolase"/>
    <property type="match status" value="1"/>
</dbReference>
<comment type="similarity">
    <text evidence="2 11">Belongs to the enolase family.</text>
</comment>
<feature type="binding site" evidence="11 14">
    <location>
        <position position="247"/>
    </location>
    <ligand>
        <name>Mg(2+)</name>
        <dbReference type="ChEBI" id="CHEBI:18420"/>
    </ligand>
</feature>
<comment type="function">
    <text evidence="11">Catalyzes the reversible conversion of 2-phosphoglycerate (2-PG) into phosphoenolpyruvate (PEP). It is essential for the degradation of carbohydrates via glycolysis.</text>
</comment>
<dbReference type="Pfam" id="PF03952">
    <property type="entry name" value="Enolase_N"/>
    <property type="match status" value="1"/>
</dbReference>
<feature type="active site" description="Proton acceptor" evidence="11 12">
    <location>
        <position position="340"/>
    </location>
</feature>
<dbReference type="PROSITE" id="PS00164">
    <property type="entry name" value="ENOLASE"/>
    <property type="match status" value="1"/>
</dbReference>
<dbReference type="SFLD" id="SFLDS00001">
    <property type="entry name" value="Enolase"/>
    <property type="match status" value="1"/>
</dbReference>
<dbReference type="SUPFAM" id="SSF54826">
    <property type="entry name" value="Enolase N-terminal domain-like"/>
    <property type="match status" value="1"/>
</dbReference>
<evidence type="ECO:0000259" key="15">
    <source>
        <dbReference type="SMART" id="SM01192"/>
    </source>
</evidence>
<feature type="active site" description="Proton donor" evidence="11 12">
    <location>
        <position position="210"/>
    </location>
</feature>
<feature type="binding site" evidence="11">
    <location>
        <position position="340"/>
    </location>
    <ligand>
        <name>(2R)-2-phosphoglycerate</name>
        <dbReference type="ChEBI" id="CHEBI:58289"/>
    </ligand>
</feature>
<dbReference type="PRINTS" id="PR00148">
    <property type="entry name" value="ENOLASE"/>
</dbReference>
<dbReference type="NCBIfam" id="TIGR01060">
    <property type="entry name" value="eno"/>
    <property type="match status" value="1"/>
</dbReference>
<dbReference type="SMART" id="SM01192">
    <property type="entry name" value="Enolase_C"/>
    <property type="match status" value="1"/>
</dbReference>
<accession>A0A552EK15</accession>